<dbReference type="Gene3D" id="1.10.287.1060">
    <property type="entry name" value="ESAT-6-like"/>
    <property type="match status" value="1"/>
</dbReference>
<dbReference type="InterPro" id="IPR018253">
    <property type="entry name" value="DnaJ_domain_CS"/>
</dbReference>
<dbReference type="Gene3D" id="3.40.50.720">
    <property type="entry name" value="NAD(P)-binding Rossmann-like Domain"/>
    <property type="match status" value="1"/>
</dbReference>
<dbReference type="PROSITE" id="PS50076">
    <property type="entry name" value="DNAJ_2"/>
    <property type="match status" value="1"/>
</dbReference>
<evidence type="ECO:0000256" key="1">
    <source>
        <dbReference type="ARBA" id="ARBA00023002"/>
    </source>
</evidence>
<dbReference type="PRINTS" id="PR00625">
    <property type="entry name" value="JDOMAIN"/>
</dbReference>
<dbReference type="GO" id="GO:0016616">
    <property type="term" value="F:oxidoreductase activity, acting on the CH-OH group of donors, NAD or NADP as acceptor"/>
    <property type="evidence" value="ECO:0007669"/>
    <property type="project" value="InterPro"/>
</dbReference>
<dbReference type="InterPro" id="IPR036291">
    <property type="entry name" value="NAD(P)-bd_dom_sf"/>
</dbReference>
<organism evidence="3 4">
    <name type="scientific">Zingiber officinale</name>
    <name type="common">Ginger</name>
    <name type="synonym">Amomum zingiber</name>
    <dbReference type="NCBI Taxonomy" id="94328"/>
    <lineage>
        <taxon>Eukaryota</taxon>
        <taxon>Viridiplantae</taxon>
        <taxon>Streptophyta</taxon>
        <taxon>Embryophyta</taxon>
        <taxon>Tracheophyta</taxon>
        <taxon>Spermatophyta</taxon>
        <taxon>Magnoliopsida</taxon>
        <taxon>Liliopsida</taxon>
        <taxon>Zingiberales</taxon>
        <taxon>Zingiberaceae</taxon>
        <taxon>Zingiber</taxon>
    </lineage>
</organism>
<dbReference type="FunFam" id="1.10.287.110:FF:000052">
    <property type="entry name" value="Chaperone protein DNAj, putative"/>
    <property type="match status" value="1"/>
</dbReference>
<protein>
    <recommendedName>
        <fullName evidence="2">J domain-containing protein</fullName>
    </recommendedName>
</protein>
<dbReference type="GO" id="GO:0005783">
    <property type="term" value="C:endoplasmic reticulum"/>
    <property type="evidence" value="ECO:0007669"/>
    <property type="project" value="UniProtKB-ARBA"/>
</dbReference>
<dbReference type="GO" id="GO:0007034">
    <property type="term" value="P:vacuolar transport"/>
    <property type="evidence" value="ECO:0007669"/>
    <property type="project" value="InterPro"/>
</dbReference>
<reference evidence="3 4" key="1">
    <citation type="submission" date="2020-08" db="EMBL/GenBank/DDBJ databases">
        <title>Plant Genome Project.</title>
        <authorList>
            <person name="Zhang R.-G."/>
        </authorList>
    </citation>
    <scope>NUCLEOTIDE SEQUENCE [LARGE SCALE GENOMIC DNA]</scope>
    <source>
        <tissue evidence="3">Rhizome</tissue>
    </source>
</reference>
<name>A0A8J5GJI3_ZINOF</name>
<dbReference type="GO" id="GO:0006694">
    <property type="term" value="P:steroid biosynthetic process"/>
    <property type="evidence" value="ECO:0007669"/>
    <property type="project" value="InterPro"/>
</dbReference>
<dbReference type="PANTHER" id="PTHR10366">
    <property type="entry name" value="NAD DEPENDENT EPIMERASE/DEHYDRATASE"/>
    <property type="match status" value="1"/>
</dbReference>
<dbReference type="SUPFAM" id="SSF51735">
    <property type="entry name" value="NAD(P)-binding Rossmann-fold domains"/>
    <property type="match status" value="1"/>
</dbReference>
<dbReference type="AlphaFoldDB" id="A0A8J5GJI3"/>
<sequence>MAPAFVERDRNCVCVMDASSRLGYSLVKRLLQRGYSVHAASYNHGACGGSLRKLAAGDGLRLKVLAADPFDYQSIVDAVRGCSGLFYTFDPPQGQTYDEFTVEVEVRAAHNALEACAQAETVERVVFTSSVTAVVWGGRSRSADDDDDDHDDRVVDERDWSEPNLCKRFKVINFLSNSCKLGSESVEKYRGRAGFIIERALQLWHALAKTLAERTAWALAMDRGVDMVAVNAGHPTDPELAVADLQYLDGARQMYDDGVLVTVDADYLVDAHVAAYESPAAYGRYLCFSNAVCRVHDAVKLAQALSPKSPSPPPSSDALRAIRTRIQNKKLSKLMVEFDATRTESFGEEPCHRPYPNRGAAFPAFDFDRFPRRLASRIRGSSVFSVVIRSESTSSFLTRSWRPPPDEGCERPLPASRWMESGAESIKDYYKVLEVDYDANEEVIRFNYRRLALRWHPDKHKGNSDATAKFQEINEAYQVLGDADKRHEYDISGSYEIDKYTLQEYLTRFKGMILTCNGLEVLLQMGGEENRPLLLLYVTMEMLQEKELALQKKISLEIDRAKQFSRANNRQAAMECLKRKRYYEGKMEQLELFHSRIRNQEQKLERCLTRLLIFDLVLCPASVGFVNLFLANTP</sequence>
<dbReference type="PANTHER" id="PTHR10366:SF749">
    <property type="entry name" value="NAD DEPENDENT EPIMERASE_DEHYDRATASE FAMILY PROTEIN, EXPRESSED"/>
    <property type="match status" value="1"/>
</dbReference>
<dbReference type="PROSITE" id="PS00636">
    <property type="entry name" value="DNAJ_1"/>
    <property type="match status" value="1"/>
</dbReference>
<keyword evidence="1" id="KW-0560">Oxidoreductase</keyword>
<evidence type="ECO:0000259" key="2">
    <source>
        <dbReference type="PROSITE" id="PS50076"/>
    </source>
</evidence>
<keyword evidence="4" id="KW-1185">Reference proteome</keyword>
<dbReference type="InterPro" id="IPR001623">
    <property type="entry name" value="DnaJ_domain"/>
</dbReference>
<dbReference type="SUPFAM" id="SSF46565">
    <property type="entry name" value="Chaperone J-domain"/>
    <property type="match status" value="1"/>
</dbReference>
<dbReference type="Pfam" id="PF03357">
    <property type="entry name" value="Snf7"/>
    <property type="match status" value="1"/>
</dbReference>
<dbReference type="Proteomes" id="UP000734854">
    <property type="component" value="Unassembled WGS sequence"/>
</dbReference>
<dbReference type="CDD" id="cd06257">
    <property type="entry name" value="DnaJ"/>
    <property type="match status" value="1"/>
</dbReference>
<dbReference type="Gene3D" id="1.10.287.110">
    <property type="entry name" value="DnaJ domain"/>
    <property type="match status" value="1"/>
</dbReference>
<dbReference type="InterPro" id="IPR050425">
    <property type="entry name" value="NAD(P)_dehydrat-like"/>
</dbReference>
<dbReference type="Pfam" id="PF01073">
    <property type="entry name" value="3Beta_HSD"/>
    <property type="match status" value="1"/>
</dbReference>
<dbReference type="SMART" id="SM00271">
    <property type="entry name" value="DnaJ"/>
    <property type="match status" value="1"/>
</dbReference>
<evidence type="ECO:0000313" key="4">
    <source>
        <dbReference type="Proteomes" id="UP000734854"/>
    </source>
</evidence>
<dbReference type="InterPro" id="IPR036869">
    <property type="entry name" value="J_dom_sf"/>
</dbReference>
<evidence type="ECO:0000313" key="3">
    <source>
        <dbReference type="EMBL" id="KAG6507496.1"/>
    </source>
</evidence>
<dbReference type="InterPro" id="IPR005024">
    <property type="entry name" value="Snf7_fam"/>
</dbReference>
<accession>A0A8J5GJI3</accession>
<dbReference type="InterPro" id="IPR002225">
    <property type="entry name" value="3Beta_OHSteriod_DH/Estase"/>
</dbReference>
<gene>
    <name evidence="3" type="ORF">ZIOFF_032845</name>
</gene>
<comment type="caution">
    <text evidence="3">The sequence shown here is derived from an EMBL/GenBank/DDBJ whole genome shotgun (WGS) entry which is preliminary data.</text>
</comment>
<feature type="domain" description="J" evidence="2">
    <location>
        <begin position="428"/>
        <end position="493"/>
    </location>
</feature>
<dbReference type="Pfam" id="PF00226">
    <property type="entry name" value="DnaJ"/>
    <property type="match status" value="1"/>
</dbReference>
<dbReference type="EMBL" id="JACMSC010000009">
    <property type="protein sequence ID" value="KAG6507496.1"/>
    <property type="molecule type" value="Genomic_DNA"/>
</dbReference>
<proteinExistence type="predicted"/>